<reference evidence="3" key="1">
    <citation type="journal article" date="2020" name="MBio">
        <title>Horizontal gene transfer to a defensive symbiont with a reduced genome amongst a multipartite beetle microbiome.</title>
        <authorList>
            <person name="Waterworth S.C."/>
            <person name="Florez L.V."/>
            <person name="Rees E.R."/>
            <person name="Hertweck C."/>
            <person name="Kaltenpoth M."/>
            <person name="Kwan J.C."/>
        </authorList>
    </citation>
    <scope>NUCLEOTIDE SEQUENCE [LARGE SCALE GENOMIC DNA]</scope>
</reference>
<comment type="caution">
    <text evidence="2">The sequence shown here is derived from an EMBL/GenBank/DDBJ whole genome shotgun (WGS) entry which is preliminary data.</text>
</comment>
<dbReference type="GO" id="GO:0003934">
    <property type="term" value="F:GTP cyclohydrolase I activity"/>
    <property type="evidence" value="ECO:0007669"/>
    <property type="project" value="InterPro"/>
</dbReference>
<evidence type="ECO:0000313" key="3">
    <source>
        <dbReference type="Proteomes" id="UP000487117"/>
    </source>
</evidence>
<evidence type="ECO:0000256" key="1">
    <source>
        <dbReference type="ARBA" id="ARBA00022801"/>
    </source>
</evidence>
<dbReference type="Proteomes" id="UP000487117">
    <property type="component" value="Unassembled WGS sequence"/>
</dbReference>
<gene>
    <name evidence="2" type="primary">folE2</name>
    <name evidence="2" type="ORF">GAK31_00282</name>
</gene>
<dbReference type="NCBIfam" id="NF010200">
    <property type="entry name" value="PRK13674.1-1"/>
    <property type="match status" value="1"/>
</dbReference>
<protein>
    <submittedName>
        <fullName evidence="2">GTP cyclohydrolase FolE2</fullName>
    </submittedName>
</protein>
<accession>A0A7V8JMX0</accession>
<organism evidence="2 3">
    <name type="scientific">Stenotrophomonas maltophilia</name>
    <name type="common">Pseudomonas maltophilia</name>
    <name type="synonym">Xanthomonas maltophilia</name>
    <dbReference type="NCBI Taxonomy" id="40324"/>
    <lineage>
        <taxon>Bacteria</taxon>
        <taxon>Pseudomonadati</taxon>
        <taxon>Pseudomonadota</taxon>
        <taxon>Gammaproteobacteria</taxon>
        <taxon>Lysobacterales</taxon>
        <taxon>Lysobacteraceae</taxon>
        <taxon>Stenotrophomonas</taxon>
        <taxon>Stenotrophomonas maltophilia group</taxon>
    </lineage>
</organism>
<proteinExistence type="predicted"/>
<sequence>MTLLAPGTAPTHSTAHTLPDVSAQETAALPAALDWAGMKVIQMPLLWDDPLSCCPVPAAFDLLVDLPQPGIKGIHMSRLYARLQAMTRASVAPADIAQLLHDVVDSHADCGSTAARLSCSSLLLRPTQALLTPGLQGWAEHRIKVDAQRSDGRFSLWLSVDLLYSSTCPCSAALSRQLIEERFHAEHAGAAALSVEDVAGWIRANGTHATPHSQRSVATVQVALDPRSSWGLSQIITLAETALGTPVQGPVKRADEQEFARRNGQNLMFVEDAARRLLAAQRPHHAAGAIEVRHLESLHPHDAFARVSWHNAGA</sequence>
<name>A0A7V8JMX0_STEMA</name>
<dbReference type="AlphaFoldDB" id="A0A7V8JMX0"/>
<dbReference type="InterPro" id="IPR003801">
    <property type="entry name" value="GTP_cyclohydrolase_FolE2/MptA"/>
</dbReference>
<dbReference type="Gene3D" id="3.10.270.10">
    <property type="entry name" value="Urate Oxidase"/>
    <property type="match status" value="1"/>
</dbReference>
<keyword evidence="1 2" id="KW-0378">Hydrolase</keyword>
<dbReference type="PANTHER" id="PTHR36445">
    <property type="entry name" value="GTP CYCLOHYDROLASE MPTA"/>
    <property type="match status" value="1"/>
</dbReference>
<evidence type="ECO:0000313" key="2">
    <source>
        <dbReference type="EMBL" id="KAF1017023.1"/>
    </source>
</evidence>
<dbReference type="EMBL" id="WNDS01000001">
    <property type="protein sequence ID" value="KAF1017023.1"/>
    <property type="molecule type" value="Genomic_DNA"/>
</dbReference>
<dbReference type="Pfam" id="PF02649">
    <property type="entry name" value="GCHY-1"/>
    <property type="match status" value="1"/>
</dbReference>
<dbReference type="PANTHER" id="PTHR36445:SF1">
    <property type="entry name" value="GTP CYCLOHYDROLASE MPTA"/>
    <property type="match status" value="1"/>
</dbReference>